<feature type="region of interest" description="Disordered" evidence="2">
    <location>
        <begin position="271"/>
        <end position="308"/>
    </location>
</feature>
<evidence type="ECO:0000313" key="3">
    <source>
        <dbReference type="EMBL" id="CAI0451090.1"/>
    </source>
</evidence>
<accession>A0AAV0MXR1</accession>
<dbReference type="Proteomes" id="UP001154282">
    <property type="component" value="Unassembled WGS sequence"/>
</dbReference>
<evidence type="ECO:0000256" key="1">
    <source>
        <dbReference type="ARBA" id="ARBA00005536"/>
    </source>
</evidence>
<gene>
    <name evidence="3" type="ORF">LITE_LOCUS30745</name>
</gene>
<dbReference type="FunFam" id="1.20.1260.60:FF:000002">
    <property type="entry name" value="Vacuolar protein sorting-associated protein IST1"/>
    <property type="match status" value="1"/>
</dbReference>
<evidence type="ECO:0000256" key="2">
    <source>
        <dbReference type="SAM" id="MobiDB-lite"/>
    </source>
</evidence>
<keyword evidence="4" id="KW-1185">Reference proteome</keyword>
<dbReference type="PANTHER" id="PTHR12161:SF59">
    <property type="entry name" value="IST1-LIKE PROTEIN"/>
    <property type="match status" value="1"/>
</dbReference>
<feature type="region of interest" description="Disordered" evidence="2">
    <location>
        <begin position="185"/>
        <end position="226"/>
    </location>
</feature>
<comment type="similarity">
    <text evidence="1">Belongs to the IST1 family.</text>
</comment>
<dbReference type="Pfam" id="PF03398">
    <property type="entry name" value="Ist1"/>
    <property type="match status" value="1"/>
</dbReference>
<proteinExistence type="inferred from homology"/>
<reference evidence="3" key="1">
    <citation type="submission" date="2022-08" db="EMBL/GenBank/DDBJ databases">
        <authorList>
            <person name="Gutierrez-Valencia J."/>
        </authorList>
    </citation>
    <scope>NUCLEOTIDE SEQUENCE</scope>
</reference>
<sequence>MIKKLQALLGKSFKASRYKTLSDLVISRIAYLERQHKARCSQATDDVAQLLAQGHLDRALLRVEHAIREQNVLDSYAMIENYCHLISERLVVVETHSKECPEELKEAISSLIFAAARCGDLPELQEMKRLFTSRYGKEFTARATELRNHCGVHPGMANKLSTRQPSLESKIKALKEIAPKSELIPQIEEAPVSTTNPKPAVANHHHQLQPPKSLNTPPPHHPNNKYKDFETAAHAAFELSAQAATAARAAMELSPYAVTAARAAIELSRSRSHHYYQDDHDTSSSESESDEKSTKLDSATNGKVAESPTTMDKQIVLYEAYEEEEVENNQELHGNIPAVLEHHNLDQESGETLNWDGLKVSSDIHSSNLEKQLHVPLSRRVRKNSH</sequence>
<dbReference type="InterPro" id="IPR042277">
    <property type="entry name" value="IST1-like"/>
</dbReference>
<dbReference type="AlphaFoldDB" id="A0AAV0MXR1"/>
<name>A0AAV0MXR1_9ROSI</name>
<evidence type="ECO:0000313" key="4">
    <source>
        <dbReference type="Proteomes" id="UP001154282"/>
    </source>
</evidence>
<evidence type="ECO:0008006" key="5">
    <source>
        <dbReference type="Google" id="ProtNLM"/>
    </source>
</evidence>
<dbReference type="EMBL" id="CAMGYJ010000007">
    <property type="protein sequence ID" value="CAI0451090.1"/>
    <property type="molecule type" value="Genomic_DNA"/>
</dbReference>
<organism evidence="3 4">
    <name type="scientific">Linum tenue</name>
    <dbReference type="NCBI Taxonomy" id="586396"/>
    <lineage>
        <taxon>Eukaryota</taxon>
        <taxon>Viridiplantae</taxon>
        <taxon>Streptophyta</taxon>
        <taxon>Embryophyta</taxon>
        <taxon>Tracheophyta</taxon>
        <taxon>Spermatophyta</taxon>
        <taxon>Magnoliopsida</taxon>
        <taxon>eudicotyledons</taxon>
        <taxon>Gunneridae</taxon>
        <taxon>Pentapetalae</taxon>
        <taxon>rosids</taxon>
        <taxon>fabids</taxon>
        <taxon>Malpighiales</taxon>
        <taxon>Linaceae</taxon>
        <taxon>Linum</taxon>
    </lineage>
</organism>
<dbReference type="PANTHER" id="PTHR12161">
    <property type="entry name" value="IST1 FAMILY MEMBER"/>
    <property type="match status" value="1"/>
</dbReference>
<dbReference type="Gene3D" id="1.20.1260.60">
    <property type="entry name" value="Vacuolar protein sorting-associated protein Ist1"/>
    <property type="match status" value="1"/>
</dbReference>
<protein>
    <recommendedName>
        <fullName evidence="5">IST1-like protein</fullName>
    </recommendedName>
</protein>
<dbReference type="InterPro" id="IPR005061">
    <property type="entry name" value="Ist1"/>
</dbReference>
<comment type="caution">
    <text evidence="3">The sequence shown here is derived from an EMBL/GenBank/DDBJ whole genome shotgun (WGS) entry which is preliminary data.</text>
</comment>
<dbReference type="GO" id="GO:0015031">
    <property type="term" value="P:protein transport"/>
    <property type="evidence" value="ECO:0007669"/>
    <property type="project" value="InterPro"/>
</dbReference>